<dbReference type="PANTHER" id="PTHR30432">
    <property type="entry name" value="TRANSCRIPTIONAL REGULATOR MODE"/>
    <property type="match status" value="1"/>
</dbReference>
<dbReference type="Gene3D" id="1.10.10.10">
    <property type="entry name" value="Winged helix-like DNA-binding domain superfamily/Winged helix DNA-binding domain"/>
    <property type="match status" value="1"/>
</dbReference>
<evidence type="ECO:0000313" key="1">
    <source>
        <dbReference type="EMBL" id="MBT2185887.1"/>
    </source>
</evidence>
<reference evidence="1" key="1">
    <citation type="submission" date="2021-05" db="EMBL/GenBank/DDBJ databases">
        <title>Genome of Sphingobium sp. strain.</title>
        <authorList>
            <person name="Fan R."/>
        </authorList>
    </citation>
    <scope>NUCLEOTIDE SEQUENCE</scope>
    <source>
        <strain evidence="1">H33</strain>
    </source>
</reference>
<dbReference type="InterPro" id="IPR036390">
    <property type="entry name" value="WH_DNA-bd_sf"/>
</dbReference>
<dbReference type="AlphaFoldDB" id="A0A9X1AIG3"/>
<protein>
    <submittedName>
        <fullName evidence="1">LysR family transcriptional regulator</fullName>
    </submittedName>
</protein>
<organism evidence="1 2">
    <name type="scientific">Sphingobium nicotianae</name>
    <dbReference type="NCBI Taxonomy" id="2782607"/>
    <lineage>
        <taxon>Bacteria</taxon>
        <taxon>Pseudomonadati</taxon>
        <taxon>Pseudomonadota</taxon>
        <taxon>Alphaproteobacteria</taxon>
        <taxon>Sphingomonadales</taxon>
        <taxon>Sphingomonadaceae</taxon>
        <taxon>Sphingobium</taxon>
    </lineage>
</organism>
<proteinExistence type="predicted"/>
<dbReference type="EMBL" id="JAHGAW010000002">
    <property type="protein sequence ID" value="MBT2185887.1"/>
    <property type="molecule type" value="Genomic_DNA"/>
</dbReference>
<dbReference type="PANTHER" id="PTHR30432:SF1">
    <property type="entry name" value="DNA-BINDING TRANSCRIPTIONAL DUAL REGULATOR MODE"/>
    <property type="match status" value="1"/>
</dbReference>
<keyword evidence="2" id="KW-1185">Reference proteome</keyword>
<name>A0A9X1AIG3_9SPHN</name>
<dbReference type="RefSeq" id="WP_214621649.1">
    <property type="nucleotide sequence ID" value="NZ_JAHGAW010000002.1"/>
</dbReference>
<dbReference type="InterPro" id="IPR051815">
    <property type="entry name" value="Molybdate_resp_trans_reg"/>
</dbReference>
<comment type="caution">
    <text evidence="1">The sequence shown here is derived from an EMBL/GenBank/DDBJ whole genome shotgun (WGS) entry which is preliminary data.</text>
</comment>
<gene>
    <name evidence="1" type="ORF">KK488_02900</name>
</gene>
<sequence>MSAPSNIKLKIQLMCGDEIAMGPGKADLLEAIRVHGSISGAGRAMDMSYRRAWLLVDVMNRCWQGPLVETSPGSSHGGGAKVTPLGEAVLAHYRALQERLSGASDCPDEAALAAAMLALPRASQKG</sequence>
<dbReference type="InterPro" id="IPR036388">
    <property type="entry name" value="WH-like_DNA-bd_sf"/>
</dbReference>
<accession>A0A9X1AIG3</accession>
<dbReference type="SUPFAM" id="SSF46785">
    <property type="entry name" value="Winged helix' DNA-binding domain"/>
    <property type="match status" value="1"/>
</dbReference>
<evidence type="ECO:0000313" key="2">
    <source>
        <dbReference type="Proteomes" id="UP001138757"/>
    </source>
</evidence>
<dbReference type="Proteomes" id="UP001138757">
    <property type="component" value="Unassembled WGS sequence"/>
</dbReference>